<organism evidence="1 2">
    <name type="scientific">Hymenobacter lutimineralis</name>
    <dbReference type="NCBI Taxonomy" id="2606448"/>
    <lineage>
        <taxon>Bacteria</taxon>
        <taxon>Pseudomonadati</taxon>
        <taxon>Bacteroidota</taxon>
        <taxon>Cytophagia</taxon>
        <taxon>Cytophagales</taxon>
        <taxon>Hymenobacteraceae</taxon>
        <taxon>Hymenobacter</taxon>
    </lineage>
</organism>
<gene>
    <name evidence="1" type="ORF">FY528_08055</name>
</gene>
<dbReference type="CDD" id="cd00586">
    <property type="entry name" value="4HBT"/>
    <property type="match status" value="1"/>
</dbReference>
<dbReference type="EMBL" id="VTHL01000006">
    <property type="protein sequence ID" value="TYZ10994.1"/>
    <property type="molecule type" value="Genomic_DNA"/>
</dbReference>
<dbReference type="Proteomes" id="UP000322791">
    <property type="component" value="Unassembled WGS sequence"/>
</dbReference>
<comment type="caution">
    <text evidence="1">The sequence shown here is derived from an EMBL/GenBank/DDBJ whole genome shotgun (WGS) entry which is preliminary data.</text>
</comment>
<dbReference type="PANTHER" id="PTHR12475">
    <property type="match status" value="1"/>
</dbReference>
<name>A0A5D6V8L1_9BACT</name>
<proteinExistence type="predicted"/>
<dbReference type="AlphaFoldDB" id="A0A5D6V8L1"/>
<protein>
    <submittedName>
        <fullName evidence="1">Thioesterase</fullName>
    </submittedName>
</protein>
<dbReference type="InterPro" id="IPR051490">
    <property type="entry name" value="THEM6_lcsJ_thioesterase"/>
</dbReference>
<evidence type="ECO:0000313" key="2">
    <source>
        <dbReference type="Proteomes" id="UP000322791"/>
    </source>
</evidence>
<reference evidence="1 2" key="1">
    <citation type="submission" date="2019-08" db="EMBL/GenBank/DDBJ databases">
        <authorList>
            <person name="Seo M.-J."/>
        </authorList>
    </citation>
    <scope>NUCLEOTIDE SEQUENCE [LARGE SCALE GENOMIC DNA]</scope>
    <source>
        <strain evidence="1 2">KIGAM108</strain>
    </source>
</reference>
<dbReference type="Gene3D" id="3.10.129.10">
    <property type="entry name" value="Hotdog Thioesterase"/>
    <property type="match status" value="1"/>
</dbReference>
<keyword evidence="2" id="KW-1185">Reference proteome</keyword>
<dbReference type="Pfam" id="PF13279">
    <property type="entry name" value="4HBT_2"/>
    <property type="match status" value="1"/>
</dbReference>
<dbReference type="InterPro" id="IPR029069">
    <property type="entry name" value="HotDog_dom_sf"/>
</dbReference>
<dbReference type="PANTHER" id="PTHR12475:SF4">
    <property type="entry name" value="PROTEIN THEM6"/>
    <property type="match status" value="1"/>
</dbReference>
<sequence>MNQYIRLLWVLLTARFRPACPVLGPCYTSFRVGLTDLDMLRHVNNGVYLSMGDVGRMDLLLRSGLWARLKRTMPFAVVAAETIQFSRPLNLWQAFRLETCVLGWDDRFFYLQQRFLRGEQAVATAVVALRFLRRSGGTVGPEEVLATAGQQLASPVLPPWVANWSTAMRGLRQQ</sequence>
<accession>A0A5D6V8L1</accession>
<dbReference type="RefSeq" id="WP_149070479.1">
    <property type="nucleotide sequence ID" value="NZ_VTHL01000006.1"/>
</dbReference>
<evidence type="ECO:0000313" key="1">
    <source>
        <dbReference type="EMBL" id="TYZ10994.1"/>
    </source>
</evidence>
<dbReference type="SUPFAM" id="SSF54637">
    <property type="entry name" value="Thioesterase/thiol ester dehydrase-isomerase"/>
    <property type="match status" value="1"/>
</dbReference>